<comment type="caution">
    <text evidence="1">The sequence shown here is derived from an EMBL/GenBank/DDBJ whole genome shotgun (WGS) entry which is preliminary data.</text>
</comment>
<evidence type="ECO:0000313" key="1">
    <source>
        <dbReference type="EMBL" id="NQX46619.1"/>
    </source>
</evidence>
<organism evidence="1 2">
    <name type="scientific">Paenibacillus tritici</name>
    <dbReference type="NCBI Taxonomy" id="1873425"/>
    <lineage>
        <taxon>Bacteria</taxon>
        <taxon>Bacillati</taxon>
        <taxon>Bacillota</taxon>
        <taxon>Bacilli</taxon>
        <taxon>Bacillales</taxon>
        <taxon>Paenibacillaceae</taxon>
        <taxon>Paenibacillus</taxon>
    </lineage>
</organism>
<reference evidence="1 2" key="1">
    <citation type="submission" date="2020-05" db="EMBL/GenBank/DDBJ databases">
        <title>Paenibacillus glebae, sp. nov., Paenibacillus humi sp. nov., Paenibacillus pedi sp. nov., Paenibacillus terrestris sp. nov. and Paenibacillus terricola sp. nov., isolated from a forest top soil sample.</title>
        <authorList>
            <person name="Qi S."/>
            <person name="Carlier A."/>
            <person name="Cnockaert M."/>
            <person name="Vandamme P."/>
        </authorList>
    </citation>
    <scope>NUCLEOTIDE SEQUENCE [LARGE SCALE GENOMIC DNA]</scope>
    <source>
        <strain evidence="1 2">LMG 29502</strain>
    </source>
</reference>
<dbReference type="Proteomes" id="UP000711047">
    <property type="component" value="Unassembled WGS sequence"/>
</dbReference>
<sequence>MISHLESLLRLSDTEQRSTLLRLMVKKITVDPNKRIDRNELAFDEESQEHFLNAAPSGVKAPEGAFSLRGGKTL</sequence>
<protein>
    <submittedName>
        <fullName evidence="1">Uncharacterized protein</fullName>
    </submittedName>
</protein>
<evidence type="ECO:0000313" key="2">
    <source>
        <dbReference type="Proteomes" id="UP000711047"/>
    </source>
</evidence>
<gene>
    <name evidence="1" type="ORF">HQN87_14870</name>
</gene>
<keyword evidence="2" id="KW-1185">Reference proteome</keyword>
<name>A0ABX2DSS1_9BACL</name>
<dbReference type="EMBL" id="JABMKX010000007">
    <property type="protein sequence ID" value="NQX46619.1"/>
    <property type="molecule type" value="Genomic_DNA"/>
</dbReference>
<accession>A0ABX2DSS1</accession>
<proteinExistence type="predicted"/>